<proteinExistence type="predicted"/>
<accession>A0A0N4T7A4</accession>
<dbReference type="STRING" id="6280.A0A0N4T7A4"/>
<dbReference type="AlphaFoldDB" id="A0A0N4T7A4"/>
<reference evidence="1" key="1">
    <citation type="submission" date="2017-02" db="UniProtKB">
        <authorList>
            <consortium name="WormBaseParasite"/>
        </authorList>
    </citation>
    <scope>IDENTIFICATION</scope>
</reference>
<organism evidence="1">
    <name type="scientific">Brugia pahangi</name>
    <name type="common">Filarial nematode worm</name>
    <dbReference type="NCBI Taxonomy" id="6280"/>
    <lineage>
        <taxon>Eukaryota</taxon>
        <taxon>Metazoa</taxon>
        <taxon>Ecdysozoa</taxon>
        <taxon>Nematoda</taxon>
        <taxon>Chromadorea</taxon>
        <taxon>Rhabditida</taxon>
        <taxon>Spirurina</taxon>
        <taxon>Spiruromorpha</taxon>
        <taxon>Filarioidea</taxon>
        <taxon>Onchocercidae</taxon>
        <taxon>Brugia</taxon>
    </lineage>
</organism>
<protein>
    <submittedName>
        <fullName evidence="1">PPP1R35_C domain-containing protein</fullName>
    </submittedName>
</protein>
<sequence>LHRPQIAPPCPPLRQKLNKPTSIFSKPLLPRGYKHLVVAEKPFEAKKGFTKCDSKNTSFVASANSCQELLGVSEERASEDEKCQTLVYCEEKHSTIYDLENKLLTIRKESSEQLHENQETSAPLEVIQMPHFDAKAEFDKRLSVKKSHCGEVPVIVKNATLKSDSKLRLLKCLTNNSLIPPTLRLNVNEKPDFNFMIKNK</sequence>
<evidence type="ECO:0000313" key="1">
    <source>
        <dbReference type="WBParaSite" id="BPAG_0000409101-mRNA-1"/>
    </source>
</evidence>
<name>A0A0N4T7A4_BRUPA</name>
<dbReference type="WBParaSite" id="BPAG_0000409101-mRNA-1">
    <property type="protein sequence ID" value="BPAG_0000409101-mRNA-1"/>
    <property type="gene ID" value="BPAG_0000409101"/>
</dbReference>